<gene>
    <name evidence="7" type="ORF">ACFP3M_07790</name>
</gene>
<name>A0ABW1FIP1_9ACTN</name>
<keyword evidence="2" id="KW-0805">Transcription regulation</keyword>
<evidence type="ECO:0000313" key="7">
    <source>
        <dbReference type="EMBL" id="MFC5892718.1"/>
    </source>
</evidence>
<proteinExistence type="predicted"/>
<dbReference type="Proteomes" id="UP001596241">
    <property type="component" value="Unassembled WGS sequence"/>
</dbReference>
<dbReference type="InterPro" id="IPR047057">
    <property type="entry name" value="MerR_fam"/>
</dbReference>
<sequence>MADRLRAGDLARAAGLSVQQLRSYLDTGVLPPAPRSAGGHRRFTTVHAEALTAARALAAGHGWATARTVMRAVHDGDEETALAALDASHARLDRERGELTAVHDALGTVLAAEPPAPAPRSVRIGDAARTVGVRPPVLRLWERHGLLRPEREPATGYRRYPAAELHLAHVTALLRRGGHPLAAIAAVLRELRTTGSPDRLRTELARRRAALHQASRHRLTAAAALHTYLLRRAERRPEAGMEECAQPVDGTRGEPPG</sequence>
<dbReference type="InterPro" id="IPR009061">
    <property type="entry name" value="DNA-bd_dom_put_sf"/>
</dbReference>
<feature type="region of interest" description="Disordered" evidence="5">
    <location>
        <begin position="238"/>
        <end position="257"/>
    </location>
</feature>
<evidence type="ECO:0000256" key="2">
    <source>
        <dbReference type="ARBA" id="ARBA00023015"/>
    </source>
</evidence>
<dbReference type="Pfam" id="PF00376">
    <property type="entry name" value="MerR"/>
    <property type="match status" value="1"/>
</dbReference>
<keyword evidence="4" id="KW-0804">Transcription</keyword>
<evidence type="ECO:0000256" key="1">
    <source>
        <dbReference type="ARBA" id="ARBA00022491"/>
    </source>
</evidence>
<keyword evidence="3" id="KW-0238">DNA-binding</keyword>
<evidence type="ECO:0000259" key="6">
    <source>
        <dbReference type="PROSITE" id="PS50937"/>
    </source>
</evidence>
<evidence type="ECO:0000256" key="5">
    <source>
        <dbReference type="SAM" id="MobiDB-lite"/>
    </source>
</evidence>
<accession>A0ABW1FIP1</accession>
<dbReference type="Pfam" id="PF13411">
    <property type="entry name" value="MerR_1"/>
    <property type="match status" value="1"/>
</dbReference>
<dbReference type="EMBL" id="JBHSPW010000003">
    <property type="protein sequence ID" value="MFC5892718.1"/>
    <property type="molecule type" value="Genomic_DNA"/>
</dbReference>
<dbReference type="SMART" id="SM00422">
    <property type="entry name" value="HTH_MERR"/>
    <property type="match status" value="2"/>
</dbReference>
<dbReference type="PROSITE" id="PS50937">
    <property type="entry name" value="HTH_MERR_2"/>
    <property type="match status" value="2"/>
</dbReference>
<evidence type="ECO:0000256" key="3">
    <source>
        <dbReference type="ARBA" id="ARBA00023125"/>
    </source>
</evidence>
<dbReference type="Gene3D" id="1.10.1660.10">
    <property type="match status" value="2"/>
</dbReference>
<protein>
    <submittedName>
        <fullName evidence="7">MerR family transcriptional regulator</fullName>
    </submittedName>
</protein>
<feature type="domain" description="HTH merR-type" evidence="6">
    <location>
        <begin position="4"/>
        <end position="44"/>
    </location>
</feature>
<evidence type="ECO:0000256" key="4">
    <source>
        <dbReference type="ARBA" id="ARBA00023163"/>
    </source>
</evidence>
<reference evidence="8" key="1">
    <citation type="journal article" date="2019" name="Int. J. Syst. Evol. Microbiol.">
        <title>The Global Catalogue of Microorganisms (GCM) 10K type strain sequencing project: providing services to taxonomists for standard genome sequencing and annotation.</title>
        <authorList>
            <consortium name="The Broad Institute Genomics Platform"/>
            <consortium name="The Broad Institute Genome Sequencing Center for Infectious Disease"/>
            <person name="Wu L."/>
            <person name="Ma J."/>
        </authorList>
    </citation>
    <scope>NUCLEOTIDE SEQUENCE [LARGE SCALE GENOMIC DNA]</scope>
    <source>
        <strain evidence="8">CGMCC 1.15809</strain>
    </source>
</reference>
<evidence type="ECO:0000313" key="8">
    <source>
        <dbReference type="Proteomes" id="UP001596241"/>
    </source>
</evidence>
<feature type="domain" description="HTH merR-type" evidence="6">
    <location>
        <begin position="123"/>
        <end position="190"/>
    </location>
</feature>
<comment type="caution">
    <text evidence="7">The sequence shown here is derived from an EMBL/GenBank/DDBJ whole genome shotgun (WGS) entry which is preliminary data.</text>
</comment>
<organism evidence="7 8">
    <name type="scientific">Streptomyces ramulosus</name>
    <dbReference type="NCBI Taxonomy" id="47762"/>
    <lineage>
        <taxon>Bacteria</taxon>
        <taxon>Bacillati</taxon>
        <taxon>Actinomycetota</taxon>
        <taxon>Actinomycetes</taxon>
        <taxon>Kitasatosporales</taxon>
        <taxon>Streptomycetaceae</taxon>
        <taxon>Streptomyces</taxon>
    </lineage>
</organism>
<dbReference type="PANTHER" id="PTHR30204">
    <property type="entry name" value="REDOX-CYCLING DRUG-SENSING TRANSCRIPTIONAL ACTIVATOR SOXR"/>
    <property type="match status" value="1"/>
</dbReference>
<dbReference type="SUPFAM" id="SSF46955">
    <property type="entry name" value="Putative DNA-binding domain"/>
    <property type="match status" value="2"/>
</dbReference>
<dbReference type="PANTHER" id="PTHR30204:SF69">
    <property type="entry name" value="MERR-FAMILY TRANSCRIPTIONAL REGULATOR"/>
    <property type="match status" value="1"/>
</dbReference>
<keyword evidence="1" id="KW-0678">Repressor</keyword>
<dbReference type="InterPro" id="IPR000551">
    <property type="entry name" value="MerR-type_HTH_dom"/>
</dbReference>
<dbReference type="RefSeq" id="WP_345080274.1">
    <property type="nucleotide sequence ID" value="NZ_BAAAWG010000005.1"/>
</dbReference>
<keyword evidence="8" id="KW-1185">Reference proteome</keyword>